<evidence type="ECO:0000313" key="1">
    <source>
        <dbReference type="EMBL" id="KAI7947229.1"/>
    </source>
</evidence>
<evidence type="ECO:0000313" key="2">
    <source>
        <dbReference type="Proteomes" id="UP001060170"/>
    </source>
</evidence>
<protein>
    <submittedName>
        <fullName evidence="1">Uncharacterized protein</fullName>
    </submittedName>
</protein>
<dbReference type="Proteomes" id="UP001060170">
    <property type="component" value="Chromosome 9"/>
</dbReference>
<accession>A0ACC0E9G3</accession>
<proteinExistence type="predicted"/>
<keyword evidence="2" id="KW-1185">Reference proteome</keyword>
<dbReference type="EMBL" id="CM045873">
    <property type="protein sequence ID" value="KAI7947229.1"/>
    <property type="molecule type" value="Genomic_DNA"/>
</dbReference>
<organism evidence="1 2">
    <name type="scientific">Puccinia striiformis f. sp. tritici</name>
    <dbReference type="NCBI Taxonomy" id="168172"/>
    <lineage>
        <taxon>Eukaryota</taxon>
        <taxon>Fungi</taxon>
        <taxon>Dikarya</taxon>
        <taxon>Basidiomycota</taxon>
        <taxon>Pucciniomycotina</taxon>
        <taxon>Pucciniomycetes</taxon>
        <taxon>Pucciniales</taxon>
        <taxon>Pucciniaceae</taxon>
        <taxon>Puccinia</taxon>
    </lineage>
</organism>
<sequence length="514" mass="58079">MRLRRNARKTKPKPTYDEYETDSSYSDSDSDIELVPVVSNSNKRKRAGRSSYPGFSTPLPDAINRTRQGTTRCPTVSPSHHFSPPALRRASTSRVPPVSQQANKTTGSKTAATPRRSTLTSAAQLKKLETEKANEAKRSRELIIGSLSNQILSRLVSMGIRSRDVGQLCSERLGWKFDEWKTSLKGSKTLVYEPIEVKVPISRKRANSSVRKSISLADKAWNPSLEADALSLCIAKSDGDRVRFPEDDMSDRQFTSQSERSPTWTAVDDLSEVRTVFIHRTIIHEFLSDDRPSVLDLARKLPRVQFFAFGGAKEPASLQSPQPGPSIEWVLCAGAVIIPTFDSLFKSSYKDDQKGGEEYFRQLKRLCQSDPFIKVCLHPSMRVELHKNLEDDYQSRLDVSLLIDFLAQQFDNPSKDETKSLAEWIKLDRNVITWLSSDPSQLPDQDCDEDVLEVTIISNTLKQIQKDLYTDFRRFIIAVPEDHPYADKNSLDGIELMKISELSKVLSSPRPHLM</sequence>
<name>A0ACC0E9G3_9BASI</name>
<reference evidence="1 2" key="3">
    <citation type="journal article" date="2022" name="Microbiol. Spectr.">
        <title>Folding features and dynamics of 3D genome architecture in plant fungal pathogens.</title>
        <authorList>
            <person name="Xia C."/>
        </authorList>
    </citation>
    <scope>NUCLEOTIDE SEQUENCE [LARGE SCALE GENOMIC DNA]</scope>
    <source>
        <strain evidence="1 2">93-210</strain>
    </source>
</reference>
<reference evidence="2" key="1">
    <citation type="journal article" date="2018" name="BMC Genomics">
        <title>Genomic insights into host adaptation between the wheat stripe rust pathogen (Puccinia striiformis f. sp. tritici) and the barley stripe rust pathogen (Puccinia striiformis f. sp. hordei).</title>
        <authorList>
            <person name="Xia C."/>
            <person name="Wang M."/>
            <person name="Yin C."/>
            <person name="Cornejo O.E."/>
            <person name="Hulbert S.H."/>
            <person name="Chen X."/>
        </authorList>
    </citation>
    <scope>NUCLEOTIDE SEQUENCE [LARGE SCALE GENOMIC DNA]</scope>
    <source>
        <strain evidence="2">93-210</strain>
    </source>
</reference>
<comment type="caution">
    <text evidence="1">The sequence shown here is derived from an EMBL/GenBank/DDBJ whole genome shotgun (WGS) entry which is preliminary data.</text>
</comment>
<gene>
    <name evidence="1" type="ORF">MJO28_009137</name>
</gene>
<reference evidence="2" key="2">
    <citation type="journal article" date="2018" name="Mol. Plant Microbe Interact.">
        <title>Genome sequence resources for the wheat stripe rust pathogen (Puccinia striiformis f. sp. tritici) and the barley stripe rust pathogen (Puccinia striiformis f. sp. hordei).</title>
        <authorList>
            <person name="Xia C."/>
            <person name="Wang M."/>
            <person name="Yin C."/>
            <person name="Cornejo O.E."/>
            <person name="Hulbert S.H."/>
            <person name="Chen X."/>
        </authorList>
    </citation>
    <scope>NUCLEOTIDE SEQUENCE [LARGE SCALE GENOMIC DNA]</scope>
    <source>
        <strain evidence="2">93-210</strain>
    </source>
</reference>